<sequence length="348" mass="37535">QEAAGWSTHPLTHDWWQPTVEALQQADPVPAETFAQGLEFAGASPGTIYAAIAAGGGARPGHVHLPPVARALADSAGYIDDLAQDLLLELFGGVVLARGVDRRADELRDPAREALDATDAASVLRARVPTLQRAPAFARGPFRNALRKALELIREGEADETGAARGWKLFLLLPRLLLWREAGQQRIPKEQLLERFTRFEAGDWAQLLTEAQPGPPRRPPERDANGQSRAPEARRGRAPDENEKLRSRCERATELIRLGAPGAPSASRRQPPPPAGALCRGARPVAARRRPAARRSAAPPGCRRGRCRAAPGAARAAQLSALPRGRAAAGRCASPRRLARRRLPPVGR</sequence>
<gene>
    <name evidence="2" type="ORF">PCOR1329_LOCUS71598</name>
</gene>
<proteinExistence type="predicted"/>
<protein>
    <submittedName>
        <fullName evidence="2">Uncharacterized protein</fullName>
    </submittedName>
</protein>
<feature type="compositionally biased region" description="Low complexity" evidence="1">
    <location>
        <begin position="276"/>
        <end position="285"/>
    </location>
</feature>
<keyword evidence="3" id="KW-1185">Reference proteome</keyword>
<accession>A0ABN9X1Y1</accession>
<feature type="compositionally biased region" description="Low complexity" evidence="1">
    <location>
        <begin position="294"/>
        <end position="317"/>
    </location>
</feature>
<feature type="compositionally biased region" description="Basic and acidic residues" evidence="1">
    <location>
        <begin position="231"/>
        <end position="254"/>
    </location>
</feature>
<comment type="caution">
    <text evidence="2">The sequence shown here is derived from an EMBL/GenBank/DDBJ whole genome shotgun (WGS) entry which is preliminary data.</text>
</comment>
<feature type="region of interest" description="Disordered" evidence="1">
    <location>
        <begin position="209"/>
        <end position="348"/>
    </location>
</feature>
<evidence type="ECO:0000313" key="3">
    <source>
        <dbReference type="Proteomes" id="UP001189429"/>
    </source>
</evidence>
<name>A0ABN9X1Y1_9DINO</name>
<dbReference type="Proteomes" id="UP001189429">
    <property type="component" value="Unassembled WGS sequence"/>
</dbReference>
<feature type="compositionally biased region" description="Basic residues" evidence="1">
    <location>
        <begin position="337"/>
        <end position="348"/>
    </location>
</feature>
<evidence type="ECO:0000256" key="1">
    <source>
        <dbReference type="SAM" id="MobiDB-lite"/>
    </source>
</evidence>
<dbReference type="EMBL" id="CAUYUJ010019511">
    <property type="protein sequence ID" value="CAK0891748.1"/>
    <property type="molecule type" value="Genomic_DNA"/>
</dbReference>
<feature type="non-terminal residue" evidence="2">
    <location>
        <position position="1"/>
    </location>
</feature>
<organism evidence="2 3">
    <name type="scientific">Prorocentrum cordatum</name>
    <dbReference type="NCBI Taxonomy" id="2364126"/>
    <lineage>
        <taxon>Eukaryota</taxon>
        <taxon>Sar</taxon>
        <taxon>Alveolata</taxon>
        <taxon>Dinophyceae</taxon>
        <taxon>Prorocentrales</taxon>
        <taxon>Prorocentraceae</taxon>
        <taxon>Prorocentrum</taxon>
    </lineage>
</organism>
<feature type="compositionally biased region" description="Low complexity" evidence="1">
    <location>
        <begin position="260"/>
        <end position="269"/>
    </location>
</feature>
<reference evidence="2" key="1">
    <citation type="submission" date="2023-10" db="EMBL/GenBank/DDBJ databases">
        <authorList>
            <person name="Chen Y."/>
            <person name="Shah S."/>
            <person name="Dougan E. K."/>
            <person name="Thang M."/>
            <person name="Chan C."/>
        </authorList>
    </citation>
    <scope>NUCLEOTIDE SEQUENCE [LARGE SCALE GENOMIC DNA]</scope>
</reference>
<evidence type="ECO:0000313" key="2">
    <source>
        <dbReference type="EMBL" id="CAK0891748.1"/>
    </source>
</evidence>